<name>A0ABD1H5Y6_SALDI</name>
<sequence>MRLLKLSKLRRCRPPAPATPLHHFVCRYFSSSSHSLLTSSISRDHHHSRRRNNNPGCSRELLRHSSPDCLSFYRRFSADPGVSESDELHLPVEAAEQDEPFLAVQAVISVLDYYHDLTGFPWWIVISTSTLAMRLALFPISVVQLKKMRRLGMLLPRLPRPFPPPQSGRGFRDQFALFLNEKKATRCPSLFWFISSFAFQVPCFLLWISSIRRMCLDHHPGFDSGGTLWFQNLIEYPHGALGLLFPFCIAGLHVVNVQLSFAKSPLQQLPGSLGFLAKGYKNYLLILTLPLLTAAFSIPQGSLVYWLSNSTLTLIQQSCLRNHALLMYLGVPKVNTPVEVPTIKKDGSSQVADIAIITKEGEVHAQTLSPVELVNYSIKVLSTGREDIAIICLRLALEKDHGFVKAMLILGQTLLKNKQFVEAADLFETAISKLLVDGDPTEVEDIDLLILVSQWAGIANVQQGKMEQGLVHLERIARIKEPEDSKSKAHYYDGFLVLSSALANVGREDEALKYLQMAAAYDSSYSVYIEHLKNDSEKPSSDPSNNTK</sequence>
<dbReference type="EMBL" id="JBEAFC010000007">
    <property type="protein sequence ID" value="KAL1551854.1"/>
    <property type="molecule type" value="Genomic_DNA"/>
</dbReference>
<dbReference type="GO" id="GO:0051205">
    <property type="term" value="P:protein insertion into membrane"/>
    <property type="evidence" value="ECO:0007669"/>
    <property type="project" value="UniProtKB-ARBA"/>
</dbReference>
<dbReference type="Proteomes" id="UP001567538">
    <property type="component" value="Unassembled WGS sequence"/>
</dbReference>
<evidence type="ECO:0000256" key="5">
    <source>
        <dbReference type="ARBA" id="ARBA00023136"/>
    </source>
</evidence>
<evidence type="ECO:0000313" key="8">
    <source>
        <dbReference type="Proteomes" id="UP001567538"/>
    </source>
</evidence>
<keyword evidence="4 6" id="KW-1133">Transmembrane helix</keyword>
<feature type="transmembrane region" description="Helical" evidence="6">
    <location>
        <begin position="240"/>
        <end position="262"/>
    </location>
</feature>
<dbReference type="Gene3D" id="1.25.40.10">
    <property type="entry name" value="Tetratricopeptide repeat domain"/>
    <property type="match status" value="1"/>
</dbReference>
<accession>A0ABD1H5Y6</accession>
<comment type="similarity">
    <text evidence="2">Belongs to the OXA1/ALB3/YidC (TC 2.A.9.2) family.</text>
</comment>
<feature type="transmembrane region" description="Helical" evidence="6">
    <location>
        <begin position="283"/>
        <end position="307"/>
    </location>
</feature>
<organism evidence="7 8">
    <name type="scientific">Salvia divinorum</name>
    <name type="common">Maria pastora</name>
    <name type="synonym">Diviner's sage</name>
    <dbReference type="NCBI Taxonomy" id="28513"/>
    <lineage>
        <taxon>Eukaryota</taxon>
        <taxon>Viridiplantae</taxon>
        <taxon>Streptophyta</taxon>
        <taxon>Embryophyta</taxon>
        <taxon>Tracheophyta</taxon>
        <taxon>Spermatophyta</taxon>
        <taxon>Magnoliopsida</taxon>
        <taxon>eudicotyledons</taxon>
        <taxon>Gunneridae</taxon>
        <taxon>Pentapetalae</taxon>
        <taxon>asterids</taxon>
        <taxon>lamiids</taxon>
        <taxon>Lamiales</taxon>
        <taxon>Lamiaceae</taxon>
        <taxon>Nepetoideae</taxon>
        <taxon>Mentheae</taxon>
        <taxon>Salviinae</taxon>
        <taxon>Salvia</taxon>
        <taxon>Salvia subgen. Calosphace</taxon>
    </lineage>
</organism>
<dbReference type="InterPro" id="IPR001708">
    <property type="entry name" value="YidC/ALB3/OXA1/COX18"/>
</dbReference>
<dbReference type="PANTHER" id="PTHR12428">
    <property type="entry name" value="OXA1"/>
    <property type="match status" value="1"/>
</dbReference>
<proteinExistence type="inferred from homology"/>
<evidence type="ECO:0000313" key="7">
    <source>
        <dbReference type="EMBL" id="KAL1551854.1"/>
    </source>
</evidence>
<dbReference type="InterPro" id="IPR011990">
    <property type="entry name" value="TPR-like_helical_dom_sf"/>
</dbReference>
<dbReference type="AlphaFoldDB" id="A0ABD1H5Y6"/>
<comment type="subcellular location">
    <subcellularLocation>
        <location evidence="1">Membrane</location>
        <topology evidence="1">Multi-pass membrane protein</topology>
    </subcellularLocation>
</comment>
<evidence type="ECO:0000256" key="3">
    <source>
        <dbReference type="ARBA" id="ARBA00022692"/>
    </source>
</evidence>
<reference evidence="7 8" key="1">
    <citation type="submission" date="2024-06" db="EMBL/GenBank/DDBJ databases">
        <title>A chromosome level genome sequence of Diviner's sage (Salvia divinorum).</title>
        <authorList>
            <person name="Ford S.A."/>
            <person name="Ro D.-K."/>
            <person name="Ness R.W."/>
            <person name="Phillips M.A."/>
        </authorList>
    </citation>
    <scope>NUCLEOTIDE SEQUENCE [LARGE SCALE GENOMIC DNA]</scope>
    <source>
        <strain evidence="7">SAF-2024a</strain>
        <tissue evidence="7">Leaf</tissue>
    </source>
</reference>
<evidence type="ECO:0000256" key="6">
    <source>
        <dbReference type="SAM" id="Phobius"/>
    </source>
</evidence>
<keyword evidence="8" id="KW-1185">Reference proteome</keyword>
<dbReference type="PANTHER" id="PTHR12428:SF65">
    <property type="entry name" value="CYTOCHROME C OXIDASE ASSEMBLY PROTEIN COX18, MITOCHONDRIAL"/>
    <property type="match status" value="1"/>
</dbReference>
<feature type="transmembrane region" description="Helical" evidence="6">
    <location>
        <begin position="120"/>
        <end position="143"/>
    </location>
</feature>
<dbReference type="SUPFAM" id="SSF48452">
    <property type="entry name" value="TPR-like"/>
    <property type="match status" value="1"/>
</dbReference>
<comment type="caution">
    <text evidence="7">The sequence shown here is derived from an EMBL/GenBank/DDBJ whole genome shotgun (WGS) entry which is preliminary data.</text>
</comment>
<protein>
    <submittedName>
        <fullName evidence="7">ALBINO3-like protein 2, chloroplastic</fullName>
    </submittedName>
</protein>
<dbReference type="GO" id="GO:0016020">
    <property type="term" value="C:membrane"/>
    <property type="evidence" value="ECO:0007669"/>
    <property type="project" value="UniProtKB-SubCell"/>
</dbReference>
<evidence type="ECO:0000256" key="1">
    <source>
        <dbReference type="ARBA" id="ARBA00004141"/>
    </source>
</evidence>
<gene>
    <name evidence="7" type="ORF">AAHA92_19646</name>
</gene>
<feature type="transmembrane region" description="Helical" evidence="6">
    <location>
        <begin position="190"/>
        <end position="208"/>
    </location>
</feature>
<keyword evidence="3 6" id="KW-0812">Transmembrane</keyword>
<keyword evidence="5 6" id="KW-0472">Membrane</keyword>
<evidence type="ECO:0000256" key="4">
    <source>
        <dbReference type="ARBA" id="ARBA00022989"/>
    </source>
</evidence>
<evidence type="ECO:0000256" key="2">
    <source>
        <dbReference type="ARBA" id="ARBA00010583"/>
    </source>
</evidence>